<protein>
    <recommendedName>
        <fullName evidence="5">Phage tail protein</fullName>
    </recommendedName>
</protein>
<gene>
    <name evidence="3" type="ORF">KQI75_11820</name>
</gene>
<feature type="domain" description="Phage tail-like C-terminal" evidence="2">
    <location>
        <begin position="138"/>
        <end position="257"/>
    </location>
</feature>
<dbReference type="InterPro" id="IPR048276">
    <property type="entry name" value="Phage_tail-like_C"/>
</dbReference>
<feature type="domain" description="DUF6558" evidence="1">
    <location>
        <begin position="1"/>
        <end position="136"/>
    </location>
</feature>
<dbReference type="Pfam" id="PF20195">
    <property type="entry name" value="DUF6558"/>
    <property type="match status" value="1"/>
</dbReference>
<proteinExistence type="predicted"/>
<dbReference type="RefSeq" id="WP_216471008.1">
    <property type="nucleotide sequence ID" value="NZ_JAHLQI010000007.1"/>
</dbReference>
<evidence type="ECO:0000259" key="1">
    <source>
        <dbReference type="Pfam" id="PF20195"/>
    </source>
</evidence>
<comment type="caution">
    <text evidence="3">The sequence shown here is derived from an EMBL/GenBank/DDBJ whole genome shotgun (WGS) entry which is preliminary data.</text>
</comment>
<evidence type="ECO:0008006" key="5">
    <source>
        <dbReference type="Google" id="ProtNLM"/>
    </source>
</evidence>
<dbReference type="InterPro" id="IPR046688">
    <property type="entry name" value="DUF6558_N"/>
</dbReference>
<accession>A0ABS6EUF6</accession>
<dbReference type="EMBL" id="JAHLQI010000007">
    <property type="protein sequence ID" value="MBU5491295.1"/>
    <property type="molecule type" value="Genomic_DNA"/>
</dbReference>
<sequence>MRATDFIYDGKKLSDLGFMIGTIDESSGSDTIEVGSQITFDTSGHYGGKVFYLTDARYEDCISFEISICKIPCKNDQMEITSTEFRELMRWLNRKQFLLFSFVSDKSIWYYASFNIQKREVDGKLYGLVLSATTNAPFGFADEVTQTLTISSAGQSATFTDESDEIGLLYPKTVITCKASGNLKITNDMMQSPFLVNNCSSGEVITLSGNTLLISTSNSKHSVCDDFNFEFFQIGNSYANRVNTITSSLPCTIQITYRPVIKDVL</sequence>
<dbReference type="Pfam" id="PF20753">
    <property type="entry name" value="DUF6558_C"/>
    <property type="match status" value="1"/>
</dbReference>
<name>A0ABS6EUF6_9FIRM</name>
<evidence type="ECO:0000313" key="4">
    <source>
        <dbReference type="Proteomes" id="UP000783588"/>
    </source>
</evidence>
<dbReference type="Proteomes" id="UP000783588">
    <property type="component" value="Unassembled WGS sequence"/>
</dbReference>
<keyword evidence="4" id="KW-1185">Reference proteome</keyword>
<organism evidence="3 4">
    <name type="scientific">Butyricicoccus intestinisimiae</name>
    <dbReference type="NCBI Taxonomy" id="2841509"/>
    <lineage>
        <taxon>Bacteria</taxon>
        <taxon>Bacillati</taxon>
        <taxon>Bacillota</taxon>
        <taxon>Clostridia</taxon>
        <taxon>Eubacteriales</taxon>
        <taxon>Butyricicoccaceae</taxon>
        <taxon>Butyricicoccus</taxon>
    </lineage>
</organism>
<evidence type="ECO:0000313" key="3">
    <source>
        <dbReference type="EMBL" id="MBU5491295.1"/>
    </source>
</evidence>
<evidence type="ECO:0000259" key="2">
    <source>
        <dbReference type="Pfam" id="PF20753"/>
    </source>
</evidence>
<reference evidence="3 4" key="1">
    <citation type="submission" date="2021-06" db="EMBL/GenBank/DDBJ databases">
        <authorList>
            <person name="Sun Q."/>
            <person name="Li D."/>
        </authorList>
    </citation>
    <scope>NUCLEOTIDE SEQUENCE [LARGE SCALE GENOMIC DNA]</scope>
    <source>
        <strain evidence="3 4">MSJd-7</strain>
    </source>
</reference>